<keyword evidence="3" id="KW-0547">Nucleotide-binding</keyword>
<dbReference type="Proteomes" id="UP000746471">
    <property type="component" value="Unassembled WGS sequence"/>
</dbReference>
<keyword evidence="7" id="KW-1185">Reference proteome</keyword>
<dbReference type="InterPro" id="IPR003593">
    <property type="entry name" value="AAA+_ATPase"/>
</dbReference>
<evidence type="ECO:0000256" key="3">
    <source>
        <dbReference type="ARBA" id="ARBA00022741"/>
    </source>
</evidence>
<keyword evidence="2" id="KW-0813">Transport</keyword>
<dbReference type="InterPro" id="IPR027417">
    <property type="entry name" value="P-loop_NTPase"/>
</dbReference>
<dbReference type="Pfam" id="PF00005">
    <property type="entry name" value="ABC_tran"/>
    <property type="match status" value="1"/>
</dbReference>
<reference evidence="6 7" key="1">
    <citation type="submission" date="2021-05" db="EMBL/GenBank/DDBJ databases">
        <title>Fusibacter ferrireducens sp. nov., an anaerobic, sulfur- and Fe-reducing bacterium isolated from the mangrove sediment.</title>
        <authorList>
            <person name="Qiu D."/>
        </authorList>
    </citation>
    <scope>NUCLEOTIDE SEQUENCE [LARGE SCALE GENOMIC DNA]</scope>
    <source>
        <strain evidence="6 7">DSM 12116</strain>
    </source>
</reference>
<evidence type="ECO:0000256" key="1">
    <source>
        <dbReference type="ARBA" id="ARBA00005417"/>
    </source>
</evidence>
<dbReference type="RefSeq" id="WP_213237723.1">
    <property type="nucleotide sequence ID" value="NZ_JAHBCL010000026.1"/>
</dbReference>
<dbReference type="PANTHER" id="PTHR43776">
    <property type="entry name" value="TRANSPORT ATP-BINDING PROTEIN"/>
    <property type="match status" value="1"/>
</dbReference>
<evidence type="ECO:0000256" key="2">
    <source>
        <dbReference type="ARBA" id="ARBA00022448"/>
    </source>
</evidence>
<dbReference type="InterPro" id="IPR050319">
    <property type="entry name" value="ABC_transp_ATP-bind"/>
</dbReference>
<dbReference type="PANTHER" id="PTHR43776:SF7">
    <property type="entry name" value="D,D-DIPEPTIDE TRANSPORT ATP-BINDING PROTEIN DDPF-RELATED"/>
    <property type="match status" value="1"/>
</dbReference>
<dbReference type="CDD" id="cd03257">
    <property type="entry name" value="ABC_NikE_OppD_transporters"/>
    <property type="match status" value="1"/>
</dbReference>
<sequence>MIELKHVTKIFKQGLGQTQIALDNVSFDIPQGTIMGIAGNSGCGKSTLARVMMGLIPPTSGSVLLDGKAVSSYSRKERSQSIQMIFQHPAQSFDPKMMFEHSLMEALKVSQRIDRDKFNAAIREMLSQVDLSETLLHRYPHEVSGGEAQRMAIARALLLKPKIMVMDEGTSMLDVSVQAKLFDVLTTAQKRTGMTMILISHDLEVISKTCQTLAVIYCGSVVEQGTTEQLLTRPKTAYVKKLVEEFAFFDI</sequence>
<comment type="caution">
    <text evidence="6">The sequence shown here is derived from an EMBL/GenBank/DDBJ whole genome shotgun (WGS) entry which is preliminary data.</text>
</comment>
<dbReference type="SUPFAM" id="SSF52540">
    <property type="entry name" value="P-loop containing nucleoside triphosphate hydrolases"/>
    <property type="match status" value="1"/>
</dbReference>
<dbReference type="SMART" id="SM00382">
    <property type="entry name" value="AAA"/>
    <property type="match status" value="1"/>
</dbReference>
<dbReference type="PROSITE" id="PS50893">
    <property type="entry name" value="ABC_TRANSPORTER_2"/>
    <property type="match status" value="1"/>
</dbReference>
<evidence type="ECO:0000313" key="6">
    <source>
        <dbReference type="EMBL" id="MBS7527864.1"/>
    </source>
</evidence>
<evidence type="ECO:0000256" key="4">
    <source>
        <dbReference type="ARBA" id="ARBA00022840"/>
    </source>
</evidence>
<keyword evidence="4 6" id="KW-0067">ATP-binding</keyword>
<name>A0ABS5PRT3_9FIRM</name>
<evidence type="ECO:0000313" key="7">
    <source>
        <dbReference type="Proteomes" id="UP000746471"/>
    </source>
</evidence>
<gene>
    <name evidence="6" type="ORF">KHM83_14360</name>
</gene>
<dbReference type="EMBL" id="JAHBCL010000026">
    <property type="protein sequence ID" value="MBS7527864.1"/>
    <property type="molecule type" value="Genomic_DNA"/>
</dbReference>
<dbReference type="PROSITE" id="PS00211">
    <property type="entry name" value="ABC_TRANSPORTER_1"/>
    <property type="match status" value="1"/>
</dbReference>
<dbReference type="GO" id="GO:0005524">
    <property type="term" value="F:ATP binding"/>
    <property type="evidence" value="ECO:0007669"/>
    <property type="project" value="UniProtKB-KW"/>
</dbReference>
<protein>
    <submittedName>
        <fullName evidence="6">ABC transporter ATP-binding protein</fullName>
    </submittedName>
</protein>
<comment type="similarity">
    <text evidence="1">Belongs to the ABC transporter superfamily.</text>
</comment>
<proteinExistence type="inferred from homology"/>
<organism evidence="6 7">
    <name type="scientific">Fusibacter paucivorans</name>
    <dbReference type="NCBI Taxonomy" id="76009"/>
    <lineage>
        <taxon>Bacteria</taxon>
        <taxon>Bacillati</taxon>
        <taxon>Bacillota</taxon>
        <taxon>Clostridia</taxon>
        <taxon>Eubacteriales</taxon>
        <taxon>Eubacteriales Family XII. Incertae Sedis</taxon>
        <taxon>Fusibacter</taxon>
    </lineage>
</organism>
<accession>A0ABS5PRT3</accession>
<dbReference type="InterPro" id="IPR003439">
    <property type="entry name" value="ABC_transporter-like_ATP-bd"/>
</dbReference>
<dbReference type="Gene3D" id="3.40.50.300">
    <property type="entry name" value="P-loop containing nucleotide triphosphate hydrolases"/>
    <property type="match status" value="1"/>
</dbReference>
<evidence type="ECO:0000259" key="5">
    <source>
        <dbReference type="PROSITE" id="PS50893"/>
    </source>
</evidence>
<feature type="domain" description="ABC transporter" evidence="5">
    <location>
        <begin position="2"/>
        <end position="243"/>
    </location>
</feature>
<dbReference type="InterPro" id="IPR017871">
    <property type="entry name" value="ABC_transporter-like_CS"/>
</dbReference>